<dbReference type="OrthoDB" id="9806939at2"/>
<dbReference type="InterPro" id="IPR006143">
    <property type="entry name" value="RND_pump_MFP"/>
</dbReference>
<dbReference type="PATRIC" id="fig|1166018.3.peg.252"/>
<reference evidence="5 6" key="1">
    <citation type="journal article" date="2012" name="J. Bacteriol.">
        <title>Genome Sequence of Fibrella aestuarina BUZ 2T, a Filamentous Marine Bacterium.</title>
        <authorList>
            <person name="Filippini M."/>
            <person name="Qi W."/>
            <person name="Blom J."/>
            <person name="Goesmann A."/>
            <person name="Smits T.H."/>
            <person name="Bagheri H.C."/>
        </authorList>
    </citation>
    <scope>NUCLEOTIDE SEQUENCE [LARGE SCALE GENOMIC DNA]</scope>
    <source>
        <strain evidence="6">BUZ 2T</strain>
    </source>
</reference>
<gene>
    <name evidence="5" type="ORF">FAES_0247</name>
</gene>
<evidence type="ECO:0000256" key="1">
    <source>
        <dbReference type="ARBA" id="ARBA00009477"/>
    </source>
</evidence>
<dbReference type="SUPFAM" id="SSF111369">
    <property type="entry name" value="HlyD-like secretion proteins"/>
    <property type="match status" value="1"/>
</dbReference>
<accession>I0K2A8</accession>
<dbReference type="Pfam" id="PF25989">
    <property type="entry name" value="YknX_C"/>
    <property type="match status" value="1"/>
</dbReference>
<keyword evidence="6" id="KW-1185">Reference proteome</keyword>
<dbReference type="InterPro" id="IPR058647">
    <property type="entry name" value="BSH_CzcB-like"/>
</dbReference>
<dbReference type="EMBL" id="HE796683">
    <property type="protein sequence ID" value="CCG98261.1"/>
    <property type="molecule type" value="Genomic_DNA"/>
</dbReference>
<feature type="domain" description="CzcB-like barrel-sandwich hybrid" evidence="3">
    <location>
        <begin position="74"/>
        <end position="190"/>
    </location>
</feature>
<dbReference type="InterPro" id="IPR058637">
    <property type="entry name" value="YknX-like_C"/>
</dbReference>
<dbReference type="NCBIfam" id="TIGR01730">
    <property type="entry name" value="RND_mfp"/>
    <property type="match status" value="1"/>
</dbReference>
<evidence type="ECO:0000259" key="2">
    <source>
        <dbReference type="Pfam" id="PF25954"/>
    </source>
</evidence>
<dbReference type="Pfam" id="PF25973">
    <property type="entry name" value="BSH_CzcB"/>
    <property type="match status" value="1"/>
</dbReference>
<evidence type="ECO:0000259" key="3">
    <source>
        <dbReference type="Pfam" id="PF25973"/>
    </source>
</evidence>
<dbReference type="AlphaFoldDB" id="I0K2A8"/>
<evidence type="ECO:0000259" key="4">
    <source>
        <dbReference type="Pfam" id="PF25989"/>
    </source>
</evidence>
<dbReference type="HOGENOM" id="CLU_018816_1_4_10"/>
<proteinExistence type="inferred from homology"/>
<organism evidence="5 6">
    <name type="scientific">Fibrella aestuarina BUZ 2</name>
    <dbReference type="NCBI Taxonomy" id="1166018"/>
    <lineage>
        <taxon>Bacteria</taxon>
        <taxon>Pseudomonadati</taxon>
        <taxon>Bacteroidota</taxon>
        <taxon>Cytophagia</taxon>
        <taxon>Cytophagales</taxon>
        <taxon>Spirosomataceae</taxon>
        <taxon>Fibrella</taxon>
    </lineage>
</organism>
<dbReference type="Proteomes" id="UP000011058">
    <property type="component" value="Chromosome"/>
</dbReference>
<dbReference type="Gene3D" id="2.40.50.100">
    <property type="match status" value="1"/>
</dbReference>
<feature type="domain" description="YknX-like C-terminal permuted SH3-like" evidence="4">
    <location>
        <begin position="289"/>
        <end position="354"/>
    </location>
</feature>
<dbReference type="RefSeq" id="WP_015329361.1">
    <property type="nucleotide sequence ID" value="NC_020054.1"/>
</dbReference>
<dbReference type="eggNOG" id="COG0845">
    <property type="taxonomic scope" value="Bacteria"/>
</dbReference>
<dbReference type="STRING" id="1166018.FAES_0247"/>
<dbReference type="PANTHER" id="PTHR30469">
    <property type="entry name" value="MULTIDRUG RESISTANCE PROTEIN MDTA"/>
    <property type="match status" value="1"/>
</dbReference>
<dbReference type="GO" id="GO:1990281">
    <property type="term" value="C:efflux pump complex"/>
    <property type="evidence" value="ECO:0007669"/>
    <property type="project" value="TreeGrafter"/>
</dbReference>
<evidence type="ECO:0000313" key="5">
    <source>
        <dbReference type="EMBL" id="CCG98261.1"/>
    </source>
</evidence>
<dbReference type="PANTHER" id="PTHR30469:SF37">
    <property type="entry name" value="RAGD PROTEIN"/>
    <property type="match status" value="1"/>
</dbReference>
<dbReference type="Gene3D" id="1.10.287.470">
    <property type="entry name" value="Helix hairpin bin"/>
    <property type="match status" value="1"/>
</dbReference>
<dbReference type="Pfam" id="PF25954">
    <property type="entry name" value="Beta-barrel_RND_2"/>
    <property type="match status" value="1"/>
</dbReference>
<dbReference type="Gene3D" id="2.40.420.20">
    <property type="match status" value="1"/>
</dbReference>
<protein>
    <submittedName>
        <fullName evidence="5">Multidrug resistance protein mdtE</fullName>
    </submittedName>
</protein>
<dbReference type="GO" id="GO:0015562">
    <property type="term" value="F:efflux transmembrane transporter activity"/>
    <property type="evidence" value="ECO:0007669"/>
    <property type="project" value="TreeGrafter"/>
</dbReference>
<feature type="domain" description="CusB-like beta-barrel" evidence="2">
    <location>
        <begin position="208"/>
        <end position="279"/>
    </location>
</feature>
<dbReference type="Gene3D" id="2.40.30.170">
    <property type="match status" value="1"/>
</dbReference>
<comment type="similarity">
    <text evidence="1">Belongs to the membrane fusion protein (MFP) (TC 8.A.1) family.</text>
</comment>
<evidence type="ECO:0000313" key="6">
    <source>
        <dbReference type="Proteomes" id="UP000011058"/>
    </source>
</evidence>
<dbReference type="InterPro" id="IPR058792">
    <property type="entry name" value="Beta-barrel_RND_2"/>
</dbReference>
<name>I0K2A8_9BACT</name>
<dbReference type="KEGG" id="fae:FAES_0247"/>
<sequence>MKRLLLFLIPLGLVALFVFVGVLPRIKNQQELRAEAEAERTRELIVNAVPLRQGTDSTGLTLPGQIRPFMETPIRARSQGFVRKRTADIGNTVRQGQVLALLDVPEIEQDIARARADLDLAQTNLARVTSVTLAGAISKQDIDNRRAAVQVAEANLRRFQSVRGLQEIRAPFTGIITTRGVEVGDLISPTSPQPMYTLAQLDRLRVFVDVPQSYFQQISVGMPAVVQIPELQNRTLTGTVARTAGSLSSDSRTLLTEVVIANPGRKIPAGLYAQVKFAPRGSAGASVMLPANALKMTPQGAQVAILEPDMKVRFQAIKLGRDYGNVIEVTTGLTGTERVITNPNDRLRDGMKVRLRQQKAAKPSAA</sequence>